<reference evidence="3" key="1">
    <citation type="journal article" date="2015" name="Nature">
        <title>Complex archaea that bridge the gap between prokaryotes and eukaryotes.</title>
        <authorList>
            <person name="Spang A."/>
            <person name="Saw J.H."/>
            <person name="Jorgensen S.L."/>
            <person name="Zaremba-Niedzwiedzka K."/>
            <person name="Martijn J."/>
            <person name="Lind A.E."/>
            <person name="van Eijk R."/>
            <person name="Schleper C."/>
            <person name="Guy L."/>
            <person name="Ettema T.J."/>
        </authorList>
    </citation>
    <scope>NUCLEOTIDE SEQUENCE</scope>
</reference>
<evidence type="ECO:0000313" key="3">
    <source>
        <dbReference type="EMBL" id="KKN94395.1"/>
    </source>
</evidence>
<keyword evidence="1" id="KW-0328">Glycosyltransferase</keyword>
<organism evidence="3">
    <name type="scientific">marine sediment metagenome</name>
    <dbReference type="NCBI Taxonomy" id="412755"/>
    <lineage>
        <taxon>unclassified sequences</taxon>
        <taxon>metagenomes</taxon>
        <taxon>ecological metagenomes</taxon>
    </lineage>
</organism>
<dbReference type="EMBL" id="LAZR01000078">
    <property type="protein sequence ID" value="KKN94395.1"/>
    <property type="molecule type" value="Genomic_DNA"/>
</dbReference>
<comment type="caution">
    <text evidence="3">The sequence shown here is derived from an EMBL/GenBank/DDBJ whole genome shotgun (WGS) entry which is preliminary data.</text>
</comment>
<gene>
    <name evidence="3" type="ORF">LCGC14_0187420</name>
</gene>
<keyword evidence="2" id="KW-0808">Transferase</keyword>
<dbReference type="Pfam" id="PF03808">
    <property type="entry name" value="Glyco_tran_WecG"/>
    <property type="match status" value="1"/>
</dbReference>
<evidence type="ECO:0000256" key="2">
    <source>
        <dbReference type="ARBA" id="ARBA00022679"/>
    </source>
</evidence>
<protein>
    <submittedName>
        <fullName evidence="3">Uncharacterized protein</fullName>
    </submittedName>
</protein>
<dbReference type="InterPro" id="IPR004629">
    <property type="entry name" value="WecG_TagA_CpsF"/>
</dbReference>
<proteinExistence type="predicted"/>
<dbReference type="PANTHER" id="PTHR34136:SF1">
    <property type="entry name" value="UDP-N-ACETYL-D-MANNOSAMINURONIC ACID TRANSFERASE"/>
    <property type="match status" value="1"/>
</dbReference>
<evidence type="ECO:0000256" key="1">
    <source>
        <dbReference type="ARBA" id="ARBA00022676"/>
    </source>
</evidence>
<dbReference type="GO" id="GO:0016758">
    <property type="term" value="F:hexosyltransferase activity"/>
    <property type="evidence" value="ECO:0007669"/>
    <property type="project" value="TreeGrafter"/>
</dbReference>
<sequence>MMGASAIWPAGSARDDTAVSRDIAGIAVADLSGAAVIAALADALAAGRTTRLAFLNAHCVNLARRDAAYKRALGRFWVIPDGIGVDIAARMLYGKPFTENLNGTDFLPRLLASLDGRLRVALIGGAPGIAERAARRLAAEIPVHDYLVVSDGFFDREACAGVLDELAAAKADVVLVAMGVPAQELFIADHLSERHGRLFVGVGALFDFLAGNVARAPLAIRRLRMEWAWRLMLEPGRMWRRYILGNPLFLLGILRDRLRRERDDV</sequence>
<dbReference type="CDD" id="cd06533">
    <property type="entry name" value="Glyco_transf_WecG_TagA"/>
    <property type="match status" value="1"/>
</dbReference>
<dbReference type="NCBIfam" id="TIGR00696">
    <property type="entry name" value="wecG_tagA_cpsF"/>
    <property type="match status" value="1"/>
</dbReference>
<name>A0A0F9UMT4_9ZZZZ</name>
<dbReference type="PANTHER" id="PTHR34136">
    <property type="match status" value="1"/>
</dbReference>
<accession>A0A0F9UMT4</accession>
<dbReference type="AlphaFoldDB" id="A0A0F9UMT4"/>